<organism evidence="1 2">
    <name type="scientific">Vanilla planifolia</name>
    <name type="common">Vanilla</name>
    <dbReference type="NCBI Taxonomy" id="51239"/>
    <lineage>
        <taxon>Eukaryota</taxon>
        <taxon>Viridiplantae</taxon>
        <taxon>Streptophyta</taxon>
        <taxon>Embryophyta</taxon>
        <taxon>Tracheophyta</taxon>
        <taxon>Spermatophyta</taxon>
        <taxon>Magnoliopsida</taxon>
        <taxon>Liliopsida</taxon>
        <taxon>Asparagales</taxon>
        <taxon>Orchidaceae</taxon>
        <taxon>Vanilloideae</taxon>
        <taxon>Vanilleae</taxon>
        <taxon>Vanilla</taxon>
    </lineage>
</organism>
<proteinExistence type="predicted"/>
<dbReference type="Proteomes" id="UP000639772">
    <property type="component" value="Chromosome 11"/>
</dbReference>
<reference evidence="1 2" key="1">
    <citation type="journal article" date="2020" name="Nat. Food">
        <title>A phased Vanilla planifolia genome enables genetic improvement of flavour and production.</title>
        <authorList>
            <person name="Hasing T."/>
            <person name="Tang H."/>
            <person name="Brym M."/>
            <person name="Khazi F."/>
            <person name="Huang T."/>
            <person name="Chambers A.H."/>
        </authorList>
    </citation>
    <scope>NUCLEOTIDE SEQUENCE [LARGE SCALE GENOMIC DNA]</scope>
    <source>
        <tissue evidence="1">Leaf</tissue>
    </source>
</reference>
<dbReference type="AlphaFoldDB" id="A0A835Q1C1"/>
<dbReference type="EMBL" id="JADCNM010000011">
    <property type="protein sequence ID" value="KAG0462316.1"/>
    <property type="molecule type" value="Genomic_DNA"/>
</dbReference>
<evidence type="ECO:0000313" key="1">
    <source>
        <dbReference type="EMBL" id="KAG0462316.1"/>
    </source>
</evidence>
<comment type="caution">
    <text evidence="1">The sequence shown here is derived from an EMBL/GenBank/DDBJ whole genome shotgun (WGS) entry which is preliminary data.</text>
</comment>
<protein>
    <submittedName>
        <fullName evidence="1">Uncharacterized protein</fullName>
    </submittedName>
</protein>
<evidence type="ECO:0000313" key="2">
    <source>
        <dbReference type="Proteomes" id="UP000639772"/>
    </source>
</evidence>
<name>A0A835Q1C1_VANPL</name>
<gene>
    <name evidence="1" type="ORF">HPP92_020792</name>
</gene>
<accession>A0A835Q1C1</accession>
<sequence length="94" mass="10602">MNRLRPVHLSALTGNSGLCALATRFGTVGERRDRGRGAAARSFEIFDAGLGIETVRNCGDQRGAGERLLEEFRRRRRQRVRARFSRRFGRQAGL</sequence>